<evidence type="ECO:0000313" key="2">
    <source>
        <dbReference type="Proteomes" id="UP001165960"/>
    </source>
</evidence>
<protein>
    <submittedName>
        <fullName evidence="1">Tryptophan--tRNA ligase</fullName>
        <ecNumber evidence="1">6.1.1.2</ecNumber>
    </submittedName>
</protein>
<dbReference type="EC" id="6.1.1.2" evidence="1"/>
<accession>A0ACC2TPU7</accession>
<sequence length="65" mass="7089">MSQTTEGDKSIDNIGADLANASLQDTAKTDQKVTPWEVEGEIGEDGEKKGIDYDKLINQFGTKKD</sequence>
<comment type="caution">
    <text evidence="1">The sequence shown here is derived from an EMBL/GenBank/DDBJ whole genome shotgun (WGS) entry which is preliminary data.</text>
</comment>
<gene>
    <name evidence="1" type="primary">WRS1_2</name>
    <name evidence="1" type="ORF">DSO57_1023076</name>
</gene>
<reference evidence="1" key="1">
    <citation type="submission" date="2022-04" db="EMBL/GenBank/DDBJ databases">
        <title>Genome of the entomopathogenic fungus Entomophthora muscae.</title>
        <authorList>
            <person name="Elya C."/>
            <person name="Lovett B.R."/>
            <person name="Lee E."/>
            <person name="Macias A.M."/>
            <person name="Hajek A.E."/>
            <person name="De Bivort B.L."/>
            <person name="Kasson M.T."/>
            <person name="De Fine Licht H.H."/>
            <person name="Stajich J.E."/>
        </authorList>
    </citation>
    <scope>NUCLEOTIDE SEQUENCE</scope>
    <source>
        <strain evidence="1">Berkeley</strain>
    </source>
</reference>
<keyword evidence="1" id="KW-0436">Ligase</keyword>
<evidence type="ECO:0000313" key="1">
    <source>
        <dbReference type="EMBL" id="KAJ9076765.1"/>
    </source>
</evidence>
<keyword evidence="2" id="KW-1185">Reference proteome</keyword>
<dbReference type="Proteomes" id="UP001165960">
    <property type="component" value="Unassembled WGS sequence"/>
</dbReference>
<name>A0ACC2TPU7_9FUNG</name>
<proteinExistence type="predicted"/>
<organism evidence="1 2">
    <name type="scientific">Entomophthora muscae</name>
    <dbReference type="NCBI Taxonomy" id="34485"/>
    <lineage>
        <taxon>Eukaryota</taxon>
        <taxon>Fungi</taxon>
        <taxon>Fungi incertae sedis</taxon>
        <taxon>Zoopagomycota</taxon>
        <taxon>Entomophthoromycotina</taxon>
        <taxon>Entomophthoromycetes</taxon>
        <taxon>Entomophthorales</taxon>
        <taxon>Entomophthoraceae</taxon>
        <taxon>Entomophthora</taxon>
    </lineage>
</organism>
<dbReference type="EMBL" id="QTSX02002248">
    <property type="protein sequence ID" value="KAJ9076765.1"/>
    <property type="molecule type" value="Genomic_DNA"/>
</dbReference>